<comment type="caution">
    <text evidence="4">The sequence shown here is derived from an EMBL/GenBank/DDBJ whole genome shotgun (WGS) entry which is preliminary data.</text>
</comment>
<dbReference type="GO" id="GO:0016020">
    <property type="term" value="C:membrane"/>
    <property type="evidence" value="ECO:0007669"/>
    <property type="project" value="TreeGrafter"/>
</dbReference>
<dbReference type="InterPro" id="IPR027268">
    <property type="entry name" value="Peptidase_M4/M1_CTD_sf"/>
</dbReference>
<accession>A0A562SYN2</accession>
<feature type="chain" id="PRO_5021719792" evidence="1">
    <location>
        <begin position="20"/>
        <end position="550"/>
    </location>
</feature>
<proteinExistence type="predicted"/>
<dbReference type="GO" id="GO:0005737">
    <property type="term" value="C:cytoplasm"/>
    <property type="evidence" value="ECO:0007669"/>
    <property type="project" value="TreeGrafter"/>
</dbReference>
<dbReference type="AlphaFoldDB" id="A0A562SYN2"/>
<dbReference type="EMBL" id="VLLG01000004">
    <property type="protein sequence ID" value="TWI86402.1"/>
    <property type="molecule type" value="Genomic_DNA"/>
</dbReference>
<sequence length="550" mass="63340">MKRLLWLLLPCIYSQAAQAQPWNNKTHLTRQDTLRGSITPERAWWDVLRYDLCIQPSFTARTLAGHNNITYKVLQSQRTARMQVDLRSPLHIDSALINHQEHVPFAREGDVWYLHLKTQNKNAVNTITIYYSGRPHEAAQPPWDGGWIWGEDSLHRPWMTVACQGIGASTWYPCKDHQGDEPDNGASLAIRVPDTLAAIANGRLQSKRQHPDHTVTYKWAVTNPINNYNLCPYIGKYMSIDTVYQGQNGHLSMRYHVLDYNYQKARAHLLPHSFLVMECFEHWFGPYPFYEDGYQLVDAPGYGMEHQSAIAYGNGYRNGHHGRDYSGTGWGMQWDFLLVHESAHEWFGNNITARDPADKWIQESFACYADVLYMKDLISDAAGSTYVIGTRRNIRNDAPITGPYGVGREGSSDMYPKGRNLLHMIRRMIHNDDHFREILTGMNRDFRHQTVTSRQIEDYLIARSGIDLSPVFDQYLRTPQVPVFEYRIGGRTLAYRFTNCVPHFSMPLLIKAGGEHWITPRASWQELTLPHNIHTITVDSCFYVGVQARL</sequence>
<dbReference type="InterPro" id="IPR050344">
    <property type="entry name" value="Peptidase_M1_aminopeptidases"/>
</dbReference>
<name>A0A562SYN2_CHIJA</name>
<gene>
    <name evidence="4" type="ORF">LX66_3659</name>
</gene>
<feature type="domain" description="Aminopeptidase N-like N-terminal" evidence="3">
    <location>
        <begin position="49"/>
        <end position="228"/>
    </location>
</feature>
<evidence type="ECO:0000259" key="3">
    <source>
        <dbReference type="Pfam" id="PF17900"/>
    </source>
</evidence>
<dbReference type="Pfam" id="PF17900">
    <property type="entry name" value="Peptidase_M1_N"/>
    <property type="match status" value="1"/>
</dbReference>
<dbReference type="InterPro" id="IPR045357">
    <property type="entry name" value="Aminopeptidase_N-like_N"/>
</dbReference>
<keyword evidence="1" id="KW-0732">Signal</keyword>
<dbReference type="SUPFAM" id="SSF63737">
    <property type="entry name" value="Leukotriene A4 hydrolase N-terminal domain"/>
    <property type="match status" value="1"/>
</dbReference>
<dbReference type="Gene3D" id="1.10.390.10">
    <property type="entry name" value="Neutral Protease Domain 2"/>
    <property type="match status" value="1"/>
</dbReference>
<dbReference type="GO" id="GO:0070006">
    <property type="term" value="F:metalloaminopeptidase activity"/>
    <property type="evidence" value="ECO:0007669"/>
    <property type="project" value="TreeGrafter"/>
</dbReference>
<dbReference type="InterPro" id="IPR042097">
    <property type="entry name" value="Aminopeptidase_N-like_N_sf"/>
</dbReference>
<dbReference type="SUPFAM" id="SSF55486">
    <property type="entry name" value="Metalloproteases ('zincins'), catalytic domain"/>
    <property type="match status" value="1"/>
</dbReference>
<organism evidence="4 5">
    <name type="scientific">Chitinophaga japonensis</name>
    <name type="common">Flexibacter japonensis</name>
    <dbReference type="NCBI Taxonomy" id="104662"/>
    <lineage>
        <taxon>Bacteria</taxon>
        <taxon>Pseudomonadati</taxon>
        <taxon>Bacteroidota</taxon>
        <taxon>Chitinophagia</taxon>
        <taxon>Chitinophagales</taxon>
        <taxon>Chitinophagaceae</taxon>
        <taxon>Chitinophaga</taxon>
    </lineage>
</organism>
<feature type="signal peptide" evidence="1">
    <location>
        <begin position="1"/>
        <end position="19"/>
    </location>
</feature>
<dbReference type="RefSeq" id="WP_158642671.1">
    <property type="nucleotide sequence ID" value="NZ_BAAAFY010000005.1"/>
</dbReference>
<dbReference type="GO" id="GO:0042277">
    <property type="term" value="F:peptide binding"/>
    <property type="evidence" value="ECO:0007669"/>
    <property type="project" value="TreeGrafter"/>
</dbReference>
<dbReference type="InterPro" id="IPR014782">
    <property type="entry name" value="Peptidase_M1_dom"/>
</dbReference>
<dbReference type="Proteomes" id="UP000316778">
    <property type="component" value="Unassembled WGS sequence"/>
</dbReference>
<dbReference type="GO" id="GO:0008270">
    <property type="term" value="F:zinc ion binding"/>
    <property type="evidence" value="ECO:0007669"/>
    <property type="project" value="InterPro"/>
</dbReference>
<feature type="domain" description="Peptidase M1 membrane alanine aminopeptidase" evidence="2">
    <location>
        <begin position="337"/>
        <end position="475"/>
    </location>
</feature>
<dbReference type="CDD" id="cd09603">
    <property type="entry name" value="M1_APN_like"/>
    <property type="match status" value="1"/>
</dbReference>
<dbReference type="Pfam" id="PF01433">
    <property type="entry name" value="Peptidase_M1"/>
    <property type="match status" value="1"/>
</dbReference>
<dbReference type="OrthoDB" id="100605at2"/>
<dbReference type="GO" id="GO:0043171">
    <property type="term" value="P:peptide catabolic process"/>
    <property type="evidence" value="ECO:0007669"/>
    <property type="project" value="TreeGrafter"/>
</dbReference>
<dbReference type="GO" id="GO:0005615">
    <property type="term" value="C:extracellular space"/>
    <property type="evidence" value="ECO:0007669"/>
    <property type="project" value="TreeGrafter"/>
</dbReference>
<evidence type="ECO:0000256" key="1">
    <source>
        <dbReference type="SAM" id="SignalP"/>
    </source>
</evidence>
<reference evidence="4 5" key="1">
    <citation type="journal article" date="2013" name="Stand. Genomic Sci.">
        <title>Genomic Encyclopedia of Type Strains, Phase I: The one thousand microbial genomes (KMG-I) project.</title>
        <authorList>
            <person name="Kyrpides N.C."/>
            <person name="Woyke T."/>
            <person name="Eisen J.A."/>
            <person name="Garrity G."/>
            <person name="Lilburn T.G."/>
            <person name="Beck B.J."/>
            <person name="Whitman W.B."/>
            <person name="Hugenholtz P."/>
            <person name="Klenk H.P."/>
        </authorList>
    </citation>
    <scope>NUCLEOTIDE SEQUENCE [LARGE SCALE GENOMIC DNA]</scope>
    <source>
        <strain evidence="4 5">DSM 13484</strain>
    </source>
</reference>
<keyword evidence="5" id="KW-1185">Reference proteome</keyword>
<protein>
    <submittedName>
        <fullName evidence="4">Peptidase M1-like protein</fullName>
    </submittedName>
</protein>
<evidence type="ECO:0000259" key="2">
    <source>
        <dbReference type="Pfam" id="PF01433"/>
    </source>
</evidence>
<dbReference type="PANTHER" id="PTHR11533">
    <property type="entry name" value="PROTEASE M1 ZINC METALLOPROTEASE"/>
    <property type="match status" value="1"/>
</dbReference>
<dbReference type="PANTHER" id="PTHR11533:SF174">
    <property type="entry name" value="PUROMYCIN-SENSITIVE AMINOPEPTIDASE-RELATED"/>
    <property type="match status" value="1"/>
</dbReference>
<evidence type="ECO:0000313" key="4">
    <source>
        <dbReference type="EMBL" id="TWI86402.1"/>
    </source>
</evidence>
<evidence type="ECO:0000313" key="5">
    <source>
        <dbReference type="Proteomes" id="UP000316778"/>
    </source>
</evidence>
<dbReference type="Gene3D" id="2.60.40.1730">
    <property type="entry name" value="tricorn interacting facor f3 domain"/>
    <property type="match status" value="1"/>
</dbReference>